<keyword evidence="7" id="KW-1185">Reference proteome</keyword>
<feature type="domain" description="IclR-ED" evidence="5">
    <location>
        <begin position="69"/>
        <end position="245"/>
    </location>
</feature>
<dbReference type="SUPFAM" id="SSF55781">
    <property type="entry name" value="GAF domain-like"/>
    <property type="match status" value="1"/>
</dbReference>
<dbReference type="Pfam" id="PF09339">
    <property type="entry name" value="HTH_IclR"/>
    <property type="match status" value="1"/>
</dbReference>
<organism evidence="6 7">
    <name type="scientific">Pseudonocardia hispaniensis</name>
    <dbReference type="NCBI Taxonomy" id="904933"/>
    <lineage>
        <taxon>Bacteria</taxon>
        <taxon>Bacillati</taxon>
        <taxon>Actinomycetota</taxon>
        <taxon>Actinomycetes</taxon>
        <taxon>Pseudonocardiales</taxon>
        <taxon>Pseudonocardiaceae</taxon>
        <taxon>Pseudonocardia</taxon>
    </lineage>
</organism>
<dbReference type="Gene3D" id="3.30.450.40">
    <property type="match status" value="1"/>
</dbReference>
<dbReference type="Proteomes" id="UP001596302">
    <property type="component" value="Unassembled WGS sequence"/>
</dbReference>
<dbReference type="PANTHER" id="PTHR30136:SF24">
    <property type="entry name" value="HTH-TYPE TRANSCRIPTIONAL REPRESSOR ALLR"/>
    <property type="match status" value="1"/>
</dbReference>
<dbReference type="SMART" id="SM00346">
    <property type="entry name" value="HTH_ICLR"/>
    <property type="match status" value="1"/>
</dbReference>
<evidence type="ECO:0000313" key="7">
    <source>
        <dbReference type="Proteomes" id="UP001596302"/>
    </source>
</evidence>
<gene>
    <name evidence="6" type="ORF">ACFQE5_05210</name>
</gene>
<dbReference type="InterPro" id="IPR005471">
    <property type="entry name" value="Tscrpt_reg_IclR_N"/>
</dbReference>
<dbReference type="RefSeq" id="WP_379583388.1">
    <property type="nucleotide sequence ID" value="NZ_JBHSQW010000010.1"/>
</dbReference>
<dbReference type="PROSITE" id="PS51077">
    <property type="entry name" value="HTH_ICLR"/>
    <property type="match status" value="1"/>
</dbReference>
<dbReference type="PANTHER" id="PTHR30136">
    <property type="entry name" value="HELIX-TURN-HELIX TRANSCRIPTIONAL REGULATOR, ICLR FAMILY"/>
    <property type="match status" value="1"/>
</dbReference>
<dbReference type="Pfam" id="PF01614">
    <property type="entry name" value="IclR_C"/>
    <property type="match status" value="1"/>
</dbReference>
<sequence>MRNKPSYAIDSVDHALRLAQLLQQEGPVRVTDAAEWLGVSPSTAHRLLAMLVYRDFAEQRPDRRYTAGRMLRPAPTSEAPLALLRRVALPHLRALAQRLHESTNLMVLVGAEVRFLATVEGDQPLRVGDRVGQALPAHRASGGRALLALMPVDQLEALYDSFDEIDLHRLRRELALIRKRGFAINDQLTEAGVTAVGAALHDPSGQPIAAISIAMPTVRFHRDRLPHWATELSTTTTVIERDLAAGSAK</sequence>
<dbReference type="InterPro" id="IPR029016">
    <property type="entry name" value="GAF-like_dom_sf"/>
</dbReference>
<comment type="caution">
    <text evidence="6">The sequence shown here is derived from an EMBL/GenBank/DDBJ whole genome shotgun (WGS) entry which is preliminary data.</text>
</comment>
<keyword evidence="3" id="KW-0804">Transcription</keyword>
<keyword evidence="2" id="KW-0238">DNA-binding</keyword>
<evidence type="ECO:0000256" key="2">
    <source>
        <dbReference type="ARBA" id="ARBA00023125"/>
    </source>
</evidence>
<dbReference type="Gene3D" id="1.10.10.10">
    <property type="entry name" value="Winged helix-like DNA-binding domain superfamily/Winged helix DNA-binding domain"/>
    <property type="match status" value="1"/>
</dbReference>
<dbReference type="InterPro" id="IPR014757">
    <property type="entry name" value="Tscrpt_reg_IclR_C"/>
</dbReference>
<dbReference type="InterPro" id="IPR050707">
    <property type="entry name" value="HTH_MetabolicPath_Reg"/>
</dbReference>
<dbReference type="PROSITE" id="PS51078">
    <property type="entry name" value="ICLR_ED"/>
    <property type="match status" value="1"/>
</dbReference>
<evidence type="ECO:0000256" key="3">
    <source>
        <dbReference type="ARBA" id="ARBA00023163"/>
    </source>
</evidence>
<reference evidence="7" key="1">
    <citation type="journal article" date="2019" name="Int. J. Syst. Evol. Microbiol.">
        <title>The Global Catalogue of Microorganisms (GCM) 10K type strain sequencing project: providing services to taxonomists for standard genome sequencing and annotation.</title>
        <authorList>
            <consortium name="The Broad Institute Genomics Platform"/>
            <consortium name="The Broad Institute Genome Sequencing Center for Infectious Disease"/>
            <person name="Wu L."/>
            <person name="Ma J."/>
        </authorList>
    </citation>
    <scope>NUCLEOTIDE SEQUENCE [LARGE SCALE GENOMIC DNA]</scope>
    <source>
        <strain evidence="7">CCM 8391</strain>
    </source>
</reference>
<evidence type="ECO:0000259" key="4">
    <source>
        <dbReference type="PROSITE" id="PS51077"/>
    </source>
</evidence>
<evidence type="ECO:0000259" key="5">
    <source>
        <dbReference type="PROSITE" id="PS51078"/>
    </source>
</evidence>
<keyword evidence="1" id="KW-0805">Transcription regulation</keyword>
<dbReference type="InterPro" id="IPR036388">
    <property type="entry name" value="WH-like_DNA-bd_sf"/>
</dbReference>
<proteinExistence type="predicted"/>
<protein>
    <submittedName>
        <fullName evidence="6">IclR family transcriptional regulator</fullName>
    </submittedName>
</protein>
<dbReference type="EMBL" id="JBHSQW010000010">
    <property type="protein sequence ID" value="MFC5993614.1"/>
    <property type="molecule type" value="Genomic_DNA"/>
</dbReference>
<feature type="domain" description="HTH iclR-type" evidence="4">
    <location>
        <begin position="9"/>
        <end position="69"/>
    </location>
</feature>
<accession>A0ABW1IYM0</accession>
<name>A0ABW1IYM0_9PSEU</name>
<evidence type="ECO:0000256" key="1">
    <source>
        <dbReference type="ARBA" id="ARBA00023015"/>
    </source>
</evidence>
<dbReference type="SUPFAM" id="SSF46785">
    <property type="entry name" value="Winged helix' DNA-binding domain"/>
    <property type="match status" value="1"/>
</dbReference>
<dbReference type="InterPro" id="IPR036390">
    <property type="entry name" value="WH_DNA-bd_sf"/>
</dbReference>
<evidence type="ECO:0000313" key="6">
    <source>
        <dbReference type="EMBL" id="MFC5993614.1"/>
    </source>
</evidence>